<comment type="caution">
    <text evidence="1">The sequence shown here is derived from an EMBL/GenBank/DDBJ whole genome shotgun (WGS) entry which is preliminary data.</text>
</comment>
<keyword evidence="2" id="KW-1185">Reference proteome</keyword>
<organism evidence="1 2">
    <name type="scientific">Phrynosoma platyrhinos</name>
    <name type="common">Desert horned lizard</name>
    <dbReference type="NCBI Taxonomy" id="52577"/>
    <lineage>
        <taxon>Eukaryota</taxon>
        <taxon>Metazoa</taxon>
        <taxon>Chordata</taxon>
        <taxon>Craniata</taxon>
        <taxon>Vertebrata</taxon>
        <taxon>Euteleostomi</taxon>
        <taxon>Lepidosauria</taxon>
        <taxon>Squamata</taxon>
        <taxon>Bifurcata</taxon>
        <taxon>Unidentata</taxon>
        <taxon>Episquamata</taxon>
        <taxon>Toxicofera</taxon>
        <taxon>Iguania</taxon>
        <taxon>Phrynosomatidae</taxon>
        <taxon>Phrynosomatinae</taxon>
        <taxon>Phrynosoma</taxon>
    </lineage>
</organism>
<name>A0ABQ7SVU7_PHRPL</name>
<dbReference type="EMBL" id="JAIPUX010003289">
    <property type="protein sequence ID" value="KAH0621203.1"/>
    <property type="molecule type" value="Genomic_DNA"/>
</dbReference>
<reference evidence="1 2" key="1">
    <citation type="journal article" date="2022" name="Gigascience">
        <title>A chromosome-level genome assembly and annotation of the desert horned lizard, Phrynosoma platyrhinos, provides insight into chromosomal rearrangements among reptiles.</title>
        <authorList>
            <person name="Koochekian N."/>
            <person name="Ascanio A."/>
            <person name="Farleigh K."/>
            <person name="Card D.C."/>
            <person name="Schield D.R."/>
            <person name="Castoe T.A."/>
            <person name="Jezkova T."/>
        </authorList>
    </citation>
    <scope>NUCLEOTIDE SEQUENCE [LARGE SCALE GENOMIC DNA]</scope>
    <source>
        <strain evidence="1">NK-2021</strain>
    </source>
</reference>
<dbReference type="Proteomes" id="UP000826234">
    <property type="component" value="Unassembled WGS sequence"/>
</dbReference>
<evidence type="ECO:0000313" key="2">
    <source>
        <dbReference type="Proteomes" id="UP000826234"/>
    </source>
</evidence>
<sequence length="164" mass="18035">MQDWRYGNYLMLRWESSCAKSDNGREEGGLRGLSHEDVGILSLMLTLLFPLSCPQMSKPAPKKAVAPPPPGFTLDINDPQVQNAAIRIQASYRGHSCFTLSKCFYPLISLHALALALFAVVTRRQETEGFQVEFPVPTWLIAMLAGDSGCCSLKKGTYPRSAAV</sequence>
<accession>A0ABQ7SVU7</accession>
<proteinExistence type="predicted"/>
<gene>
    <name evidence="1" type="ORF">JD844_022275</name>
</gene>
<protein>
    <submittedName>
        <fullName evidence="1">Uncharacterized protein</fullName>
    </submittedName>
</protein>
<evidence type="ECO:0000313" key="1">
    <source>
        <dbReference type="EMBL" id="KAH0621203.1"/>
    </source>
</evidence>